<keyword evidence="2" id="KW-1185">Reference proteome</keyword>
<sequence length="75" mass="8607">MHLGAMTTQHIEGAHSAIKNAIETSKSLTKSFNSLDRWLCLHHEERLLQYENKSINIDPLLTLDDKNRLRPLLGK</sequence>
<feature type="non-terminal residue" evidence="1">
    <location>
        <position position="75"/>
    </location>
</feature>
<comment type="caution">
    <text evidence="1">The sequence shown here is derived from an EMBL/GenBank/DDBJ whole genome shotgun (WGS) entry which is preliminary data.</text>
</comment>
<dbReference type="OrthoDB" id="2404523at2759"/>
<protein>
    <submittedName>
        <fullName evidence="1">12571_t:CDS:1</fullName>
    </submittedName>
</protein>
<dbReference type="EMBL" id="CAJVPZ010013134">
    <property type="protein sequence ID" value="CAG8646253.1"/>
    <property type="molecule type" value="Genomic_DNA"/>
</dbReference>
<accession>A0A9N9DN71</accession>
<evidence type="ECO:0000313" key="2">
    <source>
        <dbReference type="Proteomes" id="UP000789396"/>
    </source>
</evidence>
<gene>
    <name evidence="1" type="ORF">RFULGI_LOCUS8262</name>
</gene>
<evidence type="ECO:0000313" key="1">
    <source>
        <dbReference type="EMBL" id="CAG8646253.1"/>
    </source>
</evidence>
<reference evidence="1" key="1">
    <citation type="submission" date="2021-06" db="EMBL/GenBank/DDBJ databases">
        <authorList>
            <person name="Kallberg Y."/>
            <person name="Tangrot J."/>
            <person name="Rosling A."/>
        </authorList>
    </citation>
    <scope>NUCLEOTIDE SEQUENCE</scope>
    <source>
        <strain evidence="1">IN212</strain>
    </source>
</reference>
<dbReference type="Proteomes" id="UP000789396">
    <property type="component" value="Unassembled WGS sequence"/>
</dbReference>
<proteinExistence type="predicted"/>
<organism evidence="1 2">
    <name type="scientific">Racocetra fulgida</name>
    <dbReference type="NCBI Taxonomy" id="60492"/>
    <lineage>
        <taxon>Eukaryota</taxon>
        <taxon>Fungi</taxon>
        <taxon>Fungi incertae sedis</taxon>
        <taxon>Mucoromycota</taxon>
        <taxon>Glomeromycotina</taxon>
        <taxon>Glomeromycetes</taxon>
        <taxon>Diversisporales</taxon>
        <taxon>Gigasporaceae</taxon>
        <taxon>Racocetra</taxon>
    </lineage>
</organism>
<dbReference type="AlphaFoldDB" id="A0A9N9DN71"/>
<name>A0A9N9DN71_9GLOM</name>